<feature type="domain" description="D-isomer specific 2-hydroxyacid dehydrogenase catalytic" evidence="3">
    <location>
        <begin position="50"/>
        <end position="386"/>
    </location>
</feature>
<dbReference type="Gene3D" id="3.40.50.720">
    <property type="entry name" value="NAD(P)-binding Rossmann-like Domain"/>
    <property type="match status" value="2"/>
</dbReference>
<dbReference type="InterPro" id="IPR050223">
    <property type="entry name" value="D-isomer_2-hydroxyacid_DH"/>
</dbReference>
<dbReference type="PROSITE" id="PS00671">
    <property type="entry name" value="D_2_HYDROXYACID_DH_3"/>
    <property type="match status" value="1"/>
</dbReference>
<organism evidence="5 6">
    <name type="scientific">Pisolithus microcarpus 441</name>
    <dbReference type="NCBI Taxonomy" id="765257"/>
    <lineage>
        <taxon>Eukaryota</taxon>
        <taxon>Fungi</taxon>
        <taxon>Dikarya</taxon>
        <taxon>Basidiomycota</taxon>
        <taxon>Agaricomycotina</taxon>
        <taxon>Agaricomycetes</taxon>
        <taxon>Agaricomycetidae</taxon>
        <taxon>Boletales</taxon>
        <taxon>Sclerodermatineae</taxon>
        <taxon>Pisolithaceae</taxon>
        <taxon>Pisolithus</taxon>
    </lineage>
</organism>
<evidence type="ECO:0000256" key="2">
    <source>
        <dbReference type="RuleBase" id="RU003719"/>
    </source>
</evidence>
<evidence type="ECO:0000313" key="5">
    <source>
        <dbReference type="EMBL" id="KIK18822.1"/>
    </source>
</evidence>
<proteinExistence type="inferred from homology"/>
<dbReference type="Pfam" id="PF00389">
    <property type="entry name" value="2-Hacid_dh"/>
    <property type="match status" value="1"/>
</dbReference>
<dbReference type="SUPFAM" id="SSF52283">
    <property type="entry name" value="Formate/glycerate dehydrogenase catalytic domain-like"/>
    <property type="match status" value="1"/>
</dbReference>
<reference evidence="6" key="2">
    <citation type="submission" date="2015-01" db="EMBL/GenBank/DDBJ databases">
        <title>Evolutionary Origins and Diversification of the Mycorrhizal Mutualists.</title>
        <authorList>
            <consortium name="DOE Joint Genome Institute"/>
            <consortium name="Mycorrhizal Genomics Consortium"/>
            <person name="Kohler A."/>
            <person name="Kuo A."/>
            <person name="Nagy L.G."/>
            <person name="Floudas D."/>
            <person name="Copeland A."/>
            <person name="Barry K.W."/>
            <person name="Cichocki N."/>
            <person name="Veneault-Fourrey C."/>
            <person name="LaButti K."/>
            <person name="Lindquist E.A."/>
            <person name="Lipzen A."/>
            <person name="Lundell T."/>
            <person name="Morin E."/>
            <person name="Murat C."/>
            <person name="Riley R."/>
            <person name="Ohm R."/>
            <person name="Sun H."/>
            <person name="Tunlid A."/>
            <person name="Henrissat B."/>
            <person name="Grigoriev I.V."/>
            <person name="Hibbett D.S."/>
            <person name="Martin F."/>
        </authorList>
    </citation>
    <scope>NUCLEOTIDE SEQUENCE [LARGE SCALE GENOMIC DNA]</scope>
    <source>
        <strain evidence="6">441</strain>
    </source>
</reference>
<dbReference type="GO" id="GO:0030267">
    <property type="term" value="F:glyoxylate reductase (NADPH) activity"/>
    <property type="evidence" value="ECO:0007669"/>
    <property type="project" value="TreeGrafter"/>
</dbReference>
<dbReference type="InterPro" id="IPR036291">
    <property type="entry name" value="NAD(P)-bd_dom_sf"/>
</dbReference>
<evidence type="ECO:0000313" key="6">
    <source>
        <dbReference type="Proteomes" id="UP000054018"/>
    </source>
</evidence>
<evidence type="ECO:0000259" key="3">
    <source>
        <dbReference type="Pfam" id="PF00389"/>
    </source>
</evidence>
<dbReference type="Pfam" id="PF02826">
    <property type="entry name" value="2-Hacid_dh_C"/>
    <property type="match status" value="1"/>
</dbReference>
<dbReference type="STRING" id="765257.A0A0C9Z8T7"/>
<reference evidence="5 6" key="1">
    <citation type="submission" date="2014-04" db="EMBL/GenBank/DDBJ databases">
        <authorList>
            <consortium name="DOE Joint Genome Institute"/>
            <person name="Kuo A."/>
            <person name="Kohler A."/>
            <person name="Costa M.D."/>
            <person name="Nagy L.G."/>
            <person name="Floudas D."/>
            <person name="Copeland A."/>
            <person name="Barry K.W."/>
            <person name="Cichocki N."/>
            <person name="Veneault-Fourrey C."/>
            <person name="LaButti K."/>
            <person name="Lindquist E.A."/>
            <person name="Lipzen A."/>
            <person name="Lundell T."/>
            <person name="Morin E."/>
            <person name="Murat C."/>
            <person name="Sun H."/>
            <person name="Tunlid A."/>
            <person name="Henrissat B."/>
            <person name="Grigoriev I.V."/>
            <person name="Hibbett D.S."/>
            <person name="Martin F."/>
            <person name="Nordberg H.P."/>
            <person name="Cantor M.N."/>
            <person name="Hua S.X."/>
        </authorList>
    </citation>
    <scope>NUCLEOTIDE SEQUENCE [LARGE SCALE GENOMIC DNA]</scope>
    <source>
        <strain evidence="5 6">441</strain>
    </source>
</reference>
<evidence type="ECO:0008006" key="7">
    <source>
        <dbReference type="Google" id="ProtNLM"/>
    </source>
</evidence>
<dbReference type="SUPFAM" id="SSF51735">
    <property type="entry name" value="NAD(P)-binding Rossmann-fold domains"/>
    <property type="match status" value="1"/>
</dbReference>
<accession>A0A0C9Z8T7</accession>
<dbReference type="GO" id="GO:0005829">
    <property type="term" value="C:cytosol"/>
    <property type="evidence" value="ECO:0007669"/>
    <property type="project" value="TreeGrafter"/>
</dbReference>
<feature type="domain" description="D-isomer specific 2-hydroxyacid dehydrogenase NAD-binding" evidence="4">
    <location>
        <begin position="157"/>
        <end position="355"/>
    </location>
</feature>
<dbReference type="CDD" id="cd05301">
    <property type="entry name" value="GDH"/>
    <property type="match status" value="1"/>
</dbReference>
<comment type="similarity">
    <text evidence="2">Belongs to the D-isomer specific 2-hydroxyacid dehydrogenase family.</text>
</comment>
<dbReference type="GO" id="GO:0016618">
    <property type="term" value="F:hydroxypyruvate reductase [NAD(P)H] activity"/>
    <property type="evidence" value="ECO:0007669"/>
    <property type="project" value="TreeGrafter"/>
</dbReference>
<protein>
    <recommendedName>
        <fullName evidence="7">Glyoxylate reductase</fullName>
    </recommendedName>
</protein>
<dbReference type="InterPro" id="IPR006139">
    <property type="entry name" value="D-isomer_2_OHA_DH_cat_dom"/>
</dbReference>
<dbReference type="InterPro" id="IPR029753">
    <property type="entry name" value="D-isomer_DH_CS"/>
</dbReference>
<evidence type="ECO:0000256" key="1">
    <source>
        <dbReference type="ARBA" id="ARBA00023002"/>
    </source>
</evidence>
<dbReference type="GO" id="GO:0051287">
    <property type="term" value="F:NAD binding"/>
    <property type="evidence" value="ECO:0007669"/>
    <property type="project" value="InterPro"/>
</dbReference>
<dbReference type="InterPro" id="IPR006140">
    <property type="entry name" value="D-isomer_DH_NAD-bd"/>
</dbReference>
<dbReference type="PANTHER" id="PTHR10996">
    <property type="entry name" value="2-HYDROXYACID DEHYDROGENASE-RELATED"/>
    <property type="match status" value="1"/>
</dbReference>
<dbReference type="PANTHER" id="PTHR10996:SF277">
    <property type="entry name" value="GLYOXYLATE REDUCTASE_HYDROXYPYRUVATE REDUCTASE"/>
    <property type="match status" value="1"/>
</dbReference>
<dbReference type="HOGENOM" id="CLU_019796_1_2_1"/>
<sequence length="392" mass="42430">MRTVVGVALSRKTARPPTSTFRIPFQPSLPLHNWSARRFTDMSQSGRHKVVVCRDLGPDAMSLLKATPKLDLVVWPHDRGCDRTWLLDNVPGSTGLVVMLTDKVDSEILGRAGPSLKIVSTMSVGYEHIDLKAAAQSGLKVGYTPDVLTDAVADLSVMLALMASRNIGIATALAREGQWPNHPWSPFTLCGPQLSTIASSPTRKVGFVGFGRIAQATLARLVPFGITHCLYSSNPSSPTNHERDAELARAYKLQSVTKVDVDELARESDFIFVLAPGGRDTYHIINEKFLKQMKRTGILVNASRGTLVDSDALAKALREGWIWGAGLDVVEGEPSVTIDHPLVKEPRCIIIPHVGSATLETRTAMAVRVAQNLIAGILGGSMPAQVDLSGYR</sequence>
<evidence type="ECO:0000259" key="4">
    <source>
        <dbReference type="Pfam" id="PF02826"/>
    </source>
</evidence>
<gene>
    <name evidence="5" type="ORF">PISMIDRAFT_683842</name>
</gene>
<dbReference type="AlphaFoldDB" id="A0A0C9Z8T7"/>
<keyword evidence="1 2" id="KW-0560">Oxidoreductase</keyword>
<dbReference type="OrthoDB" id="9991913at2759"/>
<dbReference type="Proteomes" id="UP000054018">
    <property type="component" value="Unassembled WGS sequence"/>
</dbReference>
<name>A0A0C9Z8T7_9AGAM</name>
<dbReference type="EMBL" id="KN833796">
    <property type="protein sequence ID" value="KIK18822.1"/>
    <property type="molecule type" value="Genomic_DNA"/>
</dbReference>
<keyword evidence="6" id="KW-1185">Reference proteome</keyword>